<gene>
    <name evidence="5" type="ORF">pdam_00021363</name>
</gene>
<feature type="domain" description="3-hydroxyacyl-CoA dehydrogenase C-terminal" evidence="3">
    <location>
        <begin position="155"/>
        <end position="224"/>
    </location>
</feature>
<name>A0A3M6UHF0_POCDA</name>
<accession>A0A3M6UHF0</accession>
<dbReference type="PROSITE" id="PS00067">
    <property type="entry name" value="3HCDH"/>
    <property type="match status" value="1"/>
</dbReference>
<reference evidence="5 6" key="1">
    <citation type="journal article" date="2018" name="Sci. Rep.">
        <title>Comparative analysis of the Pocillopora damicornis genome highlights role of immune system in coral evolution.</title>
        <authorList>
            <person name="Cunning R."/>
            <person name="Bay R.A."/>
            <person name="Gillette P."/>
            <person name="Baker A.C."/>
            <person name="Traylor-Knowles N."/>
        </authorList>
    </citation>
    <scope>NUCLEOTIDE SEQUENCE [LARGE SCALE GENOMIC DNA]</scope>
    <source>
        <strain evidence="5">RSMAS</strain>
        <tissue evidence="5">Whole animal</tissue>
    </source>
</reference>
<comment type="caution">
    <text evidence="5">The sequence shown here is derived from an EMBL/GenBank/DDBJ whole genome shotgun (WGS) entry which is preliminary data.</text>
</comment>
<keyword evidence="6" id="KW-1185">Reference proteome</keyword>
<dbReference type="OrthoDB" id="2021159at2759"/>
<dbReference type="InterPro" id="IPR013328">
    <property type="entry name" value="6PGD_dom2"/>
</dbReference>
<comment type="similarity">
    <text evidence="1">Belongs to the 3-hydroxyacyl-CoA dehydrogenase family.</text>
</comment>
<dbReference type="InterPro" id="IPR036291">
    <property type="entry name" value="NAD(P)-bd_dom_sf"/>
</dbReference>
<evidence type="ECO:0000259" key="3">
    <source>
        <dbReference type="Pfam" id="PF00725"/>
    </source>
</evidence>
<dbReference type="STRING" id="46731.A0A3M6UHF0"/>
<evidence type="ECO:0000259" key="4">
    <source>
        <dbReference type="Pfam" id="PF02737"/>
    </source>
</evidence>
<dbReference type="AlphaFoldDB" id="A0A3M6UHF0"/>
<dbReference type="GO" id="GO:0070403">
    <property type="term" value="F:NAD+ binding"/>
    <property type="evidence" value="ECO:0007669"/>
    <property type="project" value="InterPro"/>
</dbReference>
<dbReference type="PANTHER" id="PTHR48075:SF1">
    <property type="entry name" value="LAMBDA-CRYSTALLIN HOMOLOG"/>
    <property type="match status" value="1"/>
</dbReference>
<feature type="domain" description="3-hydroxyacyl-CoA dehydrogenase NAD binding" evidence="4">
    <location>
        <begin position="9"/>
        <end position="93"/>
    </location>
</feature>
<dbReference type="PANTHER" id="PTHR48075">
    <property type="entry name" value="3-HYDROXYACYL-COA DEHYDROGENASE FAMILY PROTEIN"/>
    <property type="match status" value="1"/>
</dbReference>
<dbReference type="SUPFAM" id="SSF48179">
    <property type="entry name" value="6-phosphogluconate dehydrogenase C-terminal domain-like"/>
    <property type="match status" value="1"/>
</dbReference>
<dbReference type="GO" id="GO:0050104">
    <property type="term" value="F:L-gulonate 3-dehydrogenase activity"/>
    <property type="evidence" value="ECO:0007669"/>
    <property type="project" value="TreeGrafter"/>
</dbReference>
<organism evidence="5 6">
    <name type="scientific">Pocillopora damicornis</name>
    <name type="common">Cauliflower coral</name>
    <name type="synonym">Millepora damicornis</name>
    <dbReference type="NCBI Taxonomy" id="46731"/>
    <lineage>
        <taxon>Eukaryota</taxon>
        <taxon>Metazoa</taxon>
        <taxon>Cnidaria</taxon>
        <taxon>Anthozoa</taxon>
        <taxon>Hexacorallia</taxon>
        <taxon>Scleractinia</taxon>
        <taxon>Astrocoeniina</taxon>
        <taxon>Pocilloporidae</taxon>
        <taxon>Pocillopora</taxon>
    </lineage>
</organism>
<feature type="domain" description="3-hydroxyacyl-CoA dehydrogenase NAD binding" evidence="4">
    <location>
        <begin position="110"/>
        <end position="151"/>
    </location>
</feature>
<dbReference type="Gene3D" id="1.10.1040.10">
    <property type="entry name" value="N-(1-d-carboxylethyl)-l-norvaline Dehydrogenase, domain 2"/>
    <property type="match status" value="1"/>
</dbReference>
<dbReference type="InterPro" id="IPR006176">
    <property type="entry name" value="3-OHacyl-CoA_DH_NAD-bd"/>
</dbReference>
<dbReference type="Gene3D" id="3.40.50.720">
    <property type="entry name" value="NAD(P)-binding Rossmann-like Domain"/>
    <property type="match status" value="2"/>
</dbReference>
<dbReference type="InterPro" id="IPR006180">
    <property type="entry name" value="3-OHacyl-CoA_DH_CS"/>
</dbReference>
<dbReference type="SUPFAM" id="SSF51735">
    <property type="entry name" value="NAD(P)-binding Rossmann-fold domains"/>
    <property type="match status" value="1"/>
</dbReference>
<evidence type="ECO:0000313" key="5">
    <source>
        <dbReference type="EMBL" id="RMX52788.1"/>
    </source>
</evidence>
<dbReference type="Proteomes" id="UP000275408">
    <property type="component" value="Unassembled WGS sequence"/>
</dbReference>
<protein>
    <recommendedName>
        <fullName evidence="7">3-hydroxyacyl-CoA dehydrogenase NAD binding domain-containing protein</fullName>
    </recommendedName>
</protein>
<dbReference type="GO" id="GO:0006631">
    <property type="term" value="P:fatty acid metabolic process"/>
    <property type="evidence" value="ECO:0007669"/>
    <property type="project" value="InterPro"/>
</dbReference>
<dbReference type="Pfam" id="PF02737">
    <property type="entry name" value="3HCDH_N"/>
    <property type="match status" value="2"/>
</dbReference>
<dbReference type="EMBL" id="RCHS01001570">
    <property type="protein sequence ID" value="RMX52788.1"/>
    <property type="molecule type" value="Genomic_DNA"/>
</dbReference>
<dbReference type="InterPro" id="IPR006108">
    <property type="entry name" value="3HC_DH_C"/>
</dbReference>
<sequence length="284" mass="31487">MATSNSKGKVTIIGSGLIGRSWSVIFSSAGFTVALYDTVASQLTNALTSIESQLRDMEMKGLMRSPGMTAQEAFKLVTSYDDLVKALDGAMYVQVEFKDKSLTLNTPKSINPPYYVPLVEVVPAPWTDSKITNQTVALMKQIGQSPVVTKKEVNGFVLNRLQYAVIMESWRLVEDGICSPEDIETAVTEGLGLRYAMIGPFETMHLNANGIRDYCERYGENIVRVCEEEGGPRKIAGDTLDKIEKVFNESIPLDQLNERRNLRDKRLAALAQHKHQEKSESGAM</sequence>
<evidence type="ECO:0000256" key="2">
    <source>
        <dbReference type="ARBA" id="ARBA00023002"/>
    </source>
</evidence>
<evidence type="ECO:0000256" key="1">
    <source>
        <dbReference type="ARBA" id="ARBA00009463"/>
    </source>
</evidence>
<evidence type="ECO:0000313" key="6">
    <source>
        <dbReference type="Proteomes" id="UP000275408"/>
    </source>
</evidence>
<evidence type="ECO:0008006" key="7">
    <source>
        <dbReference type="Google" id="ProtNLM"/>
    </source>
</evidence>
<proteinExistence type="inferred from homology"/>
<keyword evidence="2" id="KW-0560">Oxidoreductase</keyword>
<dbReference type="Pfam" id="PF00725">
    <property type="entry name" value="3HCDH"/>
    <property type="match status" value="1"/>
</dbReference>
<dbReference type="InterPro" id="IPR008927">
    <property type="entry name" value="6-PGluconate_DH-like_C_sf"/>
</dbReference>